<reference evidence="1 2" key="1">
    <citation type="submission" date="2014-02" db="EMBL/GenBank/DDBJ databases">
        <title>The Genome Sequence of Trichophyton interdigitale MR816.</title>
        <authorList>
            <consortium name="The Broad Institute Genomics Platform"/>
            <person name="Cuomo C.A."/>
            <person name="White T.C."/>
            <person name="Graser Y."/>
            <person name="Martinez-Rossi N."/>
            <person name="Heitman J."/>
            <person name="Young S.K."/>
            <person name="Zeng Q."/>
            <person name="Gargeya S."/>
            <person name="Abouelleil A."/>
            <person name="Alvarado L."/>
            <person name="Chapman S.B."/>
            <person name="Gainer-Dewar J."/>
            <person name="Goldberg J."/>
            <person name="Griggs A."/>
            <person name="Gujja S."/>
            <person name="Hansen M."/>
            <person name="Howarth C."/>
            <person name="Imamovic A."/>
            <person name="Larimer J."/>
            <person name="Martinez D."/>
            <person name="Murphy C."/>
            <person name="Pearson M.D."/>
            <person name="Persinoti G."/>
            <person name="Poon T."/>
            <person name="Priest M."/>
            <person name="Roberts A.D."/>
            <person name="Saif S."/>
            <person name="Shea T.D."/>
            <person name="Sykes S.N."/>
            <person name="Wortman J."/>
            <person name="Nusbaum C."/>
            <person name="Birren B."/>
        </authorList>
    </citation>
    <scope>NUCLEOTIDE SEQUENCE [LARGE SCALE GENOMIC DNA]</scope>
    <source>
        <strain evidence="1 2">MR816</strain>
    </source>
</reference>
<dbReference type="AlphaFoldDB" id="A0A059J7L3"/>
<evidence type="ECO:0000313" key="1">
    <source>
        <dbReference type="EMBL" id="KDB23482.1"/>
    </source>
</evidence>
<comment type="caution">
    <text evidence="1">The sequence shown here is derived from an EMBL/GenBank/DDBJ whole genome shotgun (WGS) entry which is preliminary data.</text>
</comment>
<dbReference type="EMBL" id="AOKY01000303">
    <property type="protein sequence ID" value="KDB23482.1"/>
    <property type="molecule type" value="Genomic_DNA"/>
</dbReference>
<proteinExistence type="predicted"/>
<accession>A0A059J7L3</accession>
<name>A0A059J7L3_TRIIM</name>
<dbReference type="Proteomes" id="UP000024533">
    <property type="component" value="Unassembled WGS sequence"/>
</dbReference>
<keyword evidence="2" id="KW-1185">Reference proteome</keyword>
<protein>
    <submittedName>
        <fullName evidence="1">Uncharacterized protein</fullName>
    </submittedName>
</protein>
<sequence>MTIRVRSDLIEVCGACGSASGEMNVEILSWPVLRAWGEKIWDSDGDCDSVRGSLDAIDLVAESIGRESTDMGPDQRGSPGLN</sequence>
<evidence type="ECO:0000313" key="2">
    <source>
        <dbReference type="Proteomes" id="UP000024533"/>
    </source>
</evidence>
<organism evidence="1 2">
    <name type="scientific">Trichophyton interdigitale (strain MR816)</name>
    <dbReference type="NCBI Taxonomy" id="1215338"/>
    <lineage>
        <taxon>Eukaryota</taxon>
        <taxon>Fungi</taxon>
        <taxon>Dikarya</taxon>
        <taxon>Ascomycota</taxon>
        <taxon>Pezizomycotina</taxon>
        <taxon>Eurotiomycetes</taxon>
        <taxon>Eurotiomycetidae</taxon>
        <taxon>Onygenales</taxon>
        <taxon>Arthrodermataceae</taxon>
        <taxon>Trichophyton</taxon>
    </lineage>
</organism>
<dbReference type="HOGENOM" id="CLU_2559935_0_0_1"/>
<gene>
    <name evidence="1" type="ORF">H109_04610</name>
</gene>